<gene>
    <name evidence="4" type="ORF">BJI69_08865</name>
</gene>
<dbReference type="InterPro" id="IPR012379">
    <property type="entry name" value="LytTR_MHYE"/>
</dbReference>
<dbReference type="KEGG" id="lrz:BJI69_08865"/>
<protein>
    <submittedName>
        <fullName evidence="4">LytTR family transcriptional regulator</fullName>
    </submittedName>
</protein>
<feature type="transmembrane region" description="Helical" evidence="2">
    <location>
        <begin position="102"/>
        <end position="125"/>
    </location>
</feature>
<dbReference type="GO" id="GO:0003677">
    <property type="term" value="F:DNA binding"/>
    <property type="evidence" value="ECO:0007669"/>
    <property type="project" value="InterPro"/>
</dbReference>
<keyword evidence="2" id="KW-0812">Transmembrane</keyword>
<feature type="transmembrane region" description="Helical" evidence="2">
    <location>
        <begin position="59"/>
        <end position="81"/>
    </location>
</feature>
<dbReference type="PANTHER" id="PTHR37299">
    <property type="entry name" value="TRANSCRIPTIONAL REGULATOR-RELATED"/>
    <property type="match status" value="1"/>
</dbReference>
<dbReference type="PROSITE" id="PS50930">
    <property type="entry name" value="HTH_LYTTR"/>
    <property type="match status" value="1"/>
</dbReference>
<dbReference type="AlphaFoldDB" id="A0A1L3ESF6"/>
<dbReference type="RefSeq" id="WP_046968309.1">
    <property type="nucleotide sequence ID" value="NZ_CP017480.1"/>
</dbReference>
<dbReference type="Proteomes" id="UP000182987">
    <property type="component" value="Chromosome"/>
</dbReference>
<proteinExistence type="predicted"/>
<dbReference type="InterPro" id="IPR046947">
    <property type="entry name" value="LytR-like"/>
</dbReference>
<name>A0A1L3ESF6_9GAMM</name>
<dbReference type="InterPro" id="IPR007492">
    <property type="entry name" value="LytTR_DNA-bd_dom"/>
</dbReference>
<accession>A0A1L3ESF6</accession>
<feature type="domain" description="HTH LytTR-type" evidence="3">
    <location>
        <begin position="190"/>
        <end position="294"/>
    </location>
</feature>
<dbReference type="Pfam" id="PF04397">
    <property type="entry name" value="LytTR"/>
    <property type="match status" value="1"/>
</dbReference>
<sequence length="302" mass="34110">MEATAPIPPGKELDQAHRRRRWLMIGFWLLVFVTAAIGNTMTSRMDAIRYNIAAPTWQIATNEFSSITIGLFILPFLLWACDRWPLHADTWRRRLPLYFLGSVAYSAVHVVGMDLIRILVYGSFGSRYEPGPWTTQAVYEYLKDVRTFFLIVAVGHMVEWFGRHIKGEASLLDVPDEGPPVEAVDRPERFLVRKLGRDFLVATADIEWVQSAGNYVNLRVRGRDYPLRSTLAALETRLDPAVFVRAHRSYLVQLAQVTAIEPLDAGDARLHMTDGTVLPCSRRYRESLRAAAAGAEPALARA</sequence>
<evidence type="ECO:0000259" key="3">
    <source>
        <dbReference type="PROSITE" id="PS50930"/>
    </source>
</evidence>
<keyword evidence="1" id="KW-0902">Two-component regulatory system</keyword>
<dbReference type="Gene3D" id="2.40.50.1020">
    <property type="entry name" value="LytTr DNA-binding domain"/>
    <property type="match status" value="1"/>
</dbReference>
<dbReference type="PIRSF" id="PIRSF031767">
    <property type="entry name" value="MHYE_LytTR"/>
    <property type="match status" value="1"/>
</dbReference>
<evidence type="ECO:0000313" key="4">
    <source>
        <dbReference type="EMBL" id="APG03995.1"/>
    </source>
</evidence>
<keyword evidence="2" id="KW-0472">Membrane</keyword>
<evidence type="ECO:0000256" key="1">
    <source>
        <dbReference type="ARBA" id="ARBA00023012"/>
    </source>
</evidence>
<dbReference type="GO" id="GO:0000156">
    <property type="term" value="F:phosphorelay response regulator activity"/>
    <property type="evidence" value="ECO:0007669"/>
    <property type="project" value="InterPro"/>
</dbReference>
<organism evidence="4 5">
    <name type="scientific">Luteibacter rhizovicinus DSM 16549</name>
    <dbReference type="NCBI Taxonomy" id="1440763"/>
    <lineage>
        <taxon>Bacteria</taxon>
        <taxon>Pseudomonadati</taxon>
        <taxon>Pseudomonadota</taxon>
        <taxon>Gammaproteobacteria</taxon>
        <taxon>Lysobacterales</taxon>
        <taxon>Rhodanobacteraceae</taxon>
        <taxon>Luteibacter</taxon>
    </lineage>
</organism>
<dbReference type="PANTHER" id="PTHR37299:SF1">
    <property type="entry name" value="STAGE 0 SPORULATION PROTEIN A HOMOLOG"/>
    <property type="match status" value="1"/>
</dbReference>
<evidence type="ECO:0000313" key="5">
    <source>
        <dbReference type="Proteomes" id="UP000182987"/>
    </source>
</evidence>
<dbReference type="EMBL" id="CP017480">
    <property type="protein sequence ID" value="APG03995.1"/>
    <property type="molecule type" value="Genomic_DNA"/>
</dbReference>
<keyword evidence="2" id="KW-1133">Transmembrane helix</keyword>
<dbReference type="SMART" id="SM00850">
    <property type="entry name" value="LytTR"/>
    <property type="match status" value="1"/>
</dbReference>
<keyword evidence="5" id="KW-1185">Reference proteome</keyword>
<dbReference type="STRING" id="1440763.BJI69_08865"/>
<feature type="transmembrane region" description="Helical" evidence="2">
    <location>
        <begin position="21"/>
        <end position="39"/>
    </location>
</feature>
<evidence type="ECO:0000256" key="2">
    <source>
        <dbReference type="SAM" id="Phobius"/>
    </source>
</evidence>
<reference evidence="5" key="1">
    <citation type="submission" date="2016-09" db="EMBL/GenBank/DDBJ databases">
        <authorList>
            <person name="Lysoe E."/>
        </authorList>
    </citation>
    <scope>NUCLEOTIDE SEQUENCE [LARGE SCALE GENOMIC DNA]</scope>
    <source>
        <strain evidence="5">LJ96T</strain>
    </source>
</reference>